<feature type="domain" description="AprE-like beta-barrel" evidence="1">
    <location>
        <begin position="269"/>
        <end position="363"/>
    </location>
</feature>
<reference evidence="2 3" key="1">
    <citation type="journal article" date="2009" name="BMC Genomics">
        <title>The complete genome sequence of Xanthomonas albilineans provides new insights into the reductive genome evolution of the xylem-limited Xanthomonadaceae.</title>
        <authorList>
            <person name="Pieretti I."/>
            <person name="Royer M."/>
            <person name="Barbe V."/>
            <person name="Carrere S."/>
            <person name="Koebnik R."/>
            <person name="Cociancich S."/>
            <person name="Couloux A."/>
            <person name="Darrasse A."/>
            <person name="Gouzy J."/>
            <person name="Jacques M.A."/>
            <person name="Lauber E."/>
            <person name="Manceau C."/>
            <person name="Mangenot S."/>
            <person name="Poussier S."/>
            <person name="Segurens B."/>
            <person name="Szurek B."/>
            <person name="Verdier V."/>
            <person name="Arlat M."/>
            <person name="Rott P."/>
        </authorList>
    </citation>
    <scope>NUCLEOTIDE SEQUENCE [LARGE SCALE GENOMIC DNA]</scope>
    <source>
        <strain evidence="3">GPE PC73 / CFBP 7063</strain>
    </source>
</reference>
<dbReference type="InterPro" id="IPR050739">
    <property type="entry name" value="MFP"/>
</dbReference>
<dbReference type="Proteomes" id="UP000001890">
    <property type="component" value="Chromosome"/>
</dbReference>
<dbReference type="PRINTS" id="PR01490">
    <property type="entry name" value="RTXTOXIND"/>
</dbReference>
<protein>
    <submittedName>
        <fullName evidence="2">Probable membrane fusion transmembrane protein</fullName>
    </submittedName>
</protein>
<sequence>MVFSACVVLAITLLLVLGHYTRREPVSGTLVPTHGLLTVSVPSAGSITRIFVREGDRVRAGQPLLEVSETQSSALKGDVGVAVSEQLSFKRQRLLDDLTGQDRLAGMQRNDMRQRIALLQAQIRQVDDQITVQVQRAKAAMALYEQWSKYQDSGVVSKQQILTQHDQALEHQAQLMELRRQGFQLHQQMSELQAQADQLPDIVAGRNNETERELSDVAQLIAKNAAQHAGLLKSPVDGIVTSAPIYAGQSVVADQPMVAVLPAASTLQAELWIPTQAVGFIRAGEQVVIRYRAYPYQKFGQYFGRVQQVSRSSLSPSEVNKATGKDIKEASYRVLVRLENQHVQVYGRPETLRPGMTLDADILLDRRRLFEWLFDPIYSLNRRLIEDREHG</sequence>
<dbReference type="Gene3D" id="2.40.50.100">
    <property type="match status" value="1"/>
</dbReference>
<evidence type="ECO:0000313" key="2">
    <source>
        <dbReference type="EMBL" id="CBA16286.1"/>
    </source>
</evidence>
<dbReference type="Gene3D" id="2.40.30.170">
    <property type="match status" value="1"/>
</dbReference>
<accession>D2U8K6</accession>
<organism evidence="2 3">
    <name type="scientific">Xanthomonas albilineans (strain GPE PC73 / CFBP 7063)</name>
    <dbReference type="NCBI Taxonomy" id="380358"/>
    <lineage>
        <taxon>Bacteria</taxon>
        <taxon>Pseudomonadati</taxon>
        <taxon>Pseudomonadota</taxon>
        <taxon>Gammaproteobacteria</taxon>
        <taxon>Lysobacterales</taxon>
        <taxon>Lysobacteraceae</taxon>
        <taxon>Xanthomonas</taxon>
    </lineage>
</organism>
<evidence type="ECO:0000313" key="3">
    <source>
        <dbReference type="Proteomes" id="UP000001890"/>
    </source>
</evidence>
<dbReference type="PANTHER" id="PTHR30386:SF28">
    <property type="entry name" value="EXPORTED PROTEIN"/>
    <property type="match status" value="1"/>
</dbReference>
<evidence type="ECO:0000259" key="1">
    <source>
        <dbReference type="Pfam" id="PF26002"/>
    </source>
</evidence>
<dbReference type="EMBL" id="FP565176">
    <property type="protein sequence ID" value="CBA16286.1"/>
    <property type="molecule type" value="Genomic_DNA"/>
</dbReference>
<keyword evidence="2" id="KW-0812">Transmembrane</keyword>
<keyword evidence="3" id="KW-1185">Reference proteome</keyword>
<gene>
    <name evidence="2" type="primary">raxA1</name>
    <name evidence="2" type="ordered locus">XALc_1792</name>
</gene>
<name>D2U8K6_XANAP</name>
<keyword evidence="2" id="KW-0472">Membrane</keyword>
<dbReference type="PANTHER" id="PTHR30386">
    <property type="entry name" value="MEMBRANE FUSION SUBUNIT OF EMRAB-TOLC MULTIDRUG EFFLUX PUMP"/>
    <property type="match status" value="1"/>
</dbReference>
<dbReference type="InterPro" id="IPR058982">
    <property type="entry name" value="Beta-barrel_AprE"/>
</dbReference>
<dbReference type="Pfam" id="PF26002">
    <property type="entry name" value="Beta-barrel_AprE"/>
    <property type="match status" value="1"/>
</dbReference>
<dbReference type="eggNOG" id="COG0845">
    <property type="taxonomic scope" value="Bacteria"/>
</dbReference>
<proteinExistence type="predicted"/>
<dbReference type="AlphaFoldDB" id="D2U8K6"/>
<dbReference type="InterPro" id="IPR011053">
    <property type="entry name" value="Single_hybrid_motif"/>
</dbReference>
<dbReference type="STRING" id="380358.XALC_1792"/>
<dbReference type="SUPFAM" id="SSF51230">
    <property type="entry name" value="Single hybrid motif"/>
    <property type="match status" value="1"/>
</dbReference>
<dbReference type="KEGG" id="xal:XALC_1792"/>